<feature type="compositionally biased region" description="Low complexity" evidence="4">
    <location>
        <begin position="1"/>
        <end position="12"/>
    </location>
</feature>
<keyword evidence="2 3" id="KW-0040">ANK repeat</keyword>
<evidence type="ECO:0000256" key="2">
    <source>
        <dbReference type="ARBA" id="ARBA00023043"/>
    </source>
</evidence>
<keyword evidence="1" id="KW-0677">Repeat</keyword>
<dbReference type="Pfam" id="PF00023">
    <property type="entry name" value="Ank"/>
    <property type="match status" value="1"/>
</dbReference>
<dbReference type="InterPro" id="IPR002110">
    <property type="entry name" value="Ankyrin_rpt"/>
</dbReference>
<sequence>MRQSTPAPADEPNGPPPLIPADPETPKGRLVAAIWDEDVDAVGHVLDQNPNLASATLAHHGLLHRRWLGEVQRKEGFFLRDRSMLTEPAVIFAAKIPFYKNIYRSTRTISVESLAVLRLLVDRGASLRRLYPDPERWTKYGIFEACGQYDSPEAMNLLARAGAEVDIKRAWGPVGLGALALQYGAPRTLRALCDLGAAYVPFPDGLPGGSLEHFTPEPIVQAARSGHEDAIKVLLELLDHSQWTRQISHGFDFPLTVLDAVLLAATDVLVPRDDVDEPIEPNRPWLGQIPWVVRQERLVHLLLDAGANPGATDSAGRTAFQCACRWAGDALIRRFSHAIPGGVDQQLPYLDWHDKGSYERETIRTGEKVTFLHVAAGYHNAAAVSCLLDVGAQVLCDEYGRTPLHWCFLTRDDFVQAEVRTMASLTQGVRELYEMEHWEQQIMPWAPSVDVIATLLPAVEDLRGRDASGPSVLHLAAQTRHWEAMAVLITKGFNPATRDEHGLTIFHLMVTAPKPAVGDPEHRAYMLGLEFLREVLRDRPDIGLNGAGPNGLTALHEACDLGHVLMAQLFLTLGAEPNCRDGVGWTPLCCAVASPCQDRGDALERLSPAEATDRRDKALYMKDMLLDAGADPTLRTDSGLTAEDIEHDIATKLADCVSSSSCSQLGKTTALDMAESSRRHVLPRRISPSSAAVLDDAAPVPMDDLLLGLLRAREPGTGRWLFEDETIRSWIDGTNDVRNLWLHGHDGAGKATLAATLAEEMIRRANATAGAGHERGDAVCFYICRDEGASSFDWDVRTTLVLQLALQSEAAYQSLKAAVGDTEHAKALEEKLVSTTVRELADLLTGMARHFDSVSVFVVSLDGLDMTARQSVLSLLVTAGDTPGVPLRVAVTGDNFSDTDGRPPQAGRFHTIFATGRSDDIQTYVRAELARRTAAGATFLGDEAVREGIERYIVNMSHGAWLWAVCELEAQCNLARIGRWTPQSASDAPADPPSQRVYGPDPEDVRPAIFPYGPYLESVLAEGNPRTTFIVNRVLKYIFAGGLWQQARLSIGELCETLTSLLNHHPSSAWYAENNLPAHRQHPAVTEQDILRICGPFIRRTHDGTRFDIAHPSVIGFFRFHNTHLPNTRDFLHADSPAKIMGQTVDEFAKVCEILEARGLFDAAEAMHRRVVRCDESGCGPEHVSTLARVNNLASFLLDRGRLDEAEELLLRVKKGYEAMDPPPEATPDRDSMYNTYNMLGILHKRRGEPNLAEGYYLAALHGREDLYGRNSLVAARTAKNLGLLYVTMGPSRAHDACLSWERQVSDLEALLGPADEEVVAAVYDLALLYKNQDRTGEAGPLMERAADGYATLRGRGDERTLEAMFQLGQLCAVHGDLRGAEELFREVVRGRERLFGRGDGRTEEGRELLGMVQRDLYGLGREEA</sequence>
<dbReference type="EMBL" id="JAWRVI010000041">
    <property type="protein sequence ID" value="KAK4086370.1"/>
    <property type="molecule type" value="Genomic_DNA"/>
</dbReference>
<name>A0ABR0BQW5_PURLI</name>
<evidence type="ECO:0000313" key="6">
    <source>
        <dbReference type="EMBL" id="KAK4086370.1"/>
    </source>
</evidence>
<feature type="region of interest" description="Disordered" evidence="4">
    <location>
        <begin position="1"/>
        <end position="23"/>
    </location>
</feature>
<dbReference type="PROSITE" id="PS50088">
    <property type="entry name" value="ANK_REPEAT"/>
    <property type="match status" value="2"/>
</dbReference>
<evidence type="ECO:0000256" key="3">
    <source>
        <dbReference type="PROSITE-ProRule" id="PRU00023"/>
    </source>
</evidence>
<feature type="repeat" description="ANK" evidence="3">
    <location>
        <begin position="468"/>
        <end position="500"/>
    </location>
</feature>
<gene>
    <name evidence="6" type="ORF">Purlil1_9216</name>
</gene>
<dbReference type="Gene3D" id="1.25.40.10">
    <property type="entry name" value="Tetratricopeptide repeat domain"/>
    <property type="match status" value="2"/>
</dbReference>
<dbReference type="SMART" id="SM00248">
    <property type="entry name" value="ANK"/>
    <property type="match status" value="5"/>
</dbReference>
<dbReference type="SUPFAM" id="SSF52540">
    <property type="entry name" value="P-loop containing nucleoside triphosphate hydrolases"/>
    <property type="match status" value="1"/>
</dbReference>
<dbReference type="Proteomes" id="UP001287286">
    <property type="component" value="Unassembled WGS sequence"/>
</dbReference>
<dbReference type="SUPFAM" id="SSF48452">
    <property type="entry name" value="TPR-like"/>
    <property type="match status" value="1"/>
</dbReference>
<dbReference type="InterPro" id="IPR011990">
    <property type="entry name" value="TPR-like_helical_dom_sf"/>
</dbReference>
<accession>A0ABR0BQW5</accession>
<evidence type="ECO:0000313" key="7">
    <source>
        <dbReference type="Proteomes" id="UP001287286"/>
    </source>
</evidence>
<dbReference type="PROSITE" id="PS50297">
    <property type="entry name" value="ANK_REP_REGION"/>
    <property type="match status" value="1"/>
</dbReference>
<dbReference type="Pfam" id="PF13374">
    <property type="entry name" value="TPR_10"/>
    <property type="match status" value="2"/>
</dbReference>
<reference evidence="6 7" key="1">
    <citation type="journal article" date="2024" name="Microbiol. Resour. Announc.">
        <title>Genome annotations for the ascomycete fungi Trichoderma harzianum, Trichoderma aggressivum, and Purpureocillium lilacinum.</title>
        <authorList>
            <person name="Beijen E.P.W."/>
            <person name="Ohm R.A."/>
        </authorList>
    </citation>
    <scope>NUCLEOTIDE SEQUENCE [LARGE SCALE GENOMIC DNA]</scope>
    <source>
        <strain evidence="6 7">CBS 150709</strain>
    </source>
</reference>
<dbReference type="PANTHER" id="PTHR24198:SF165">
    <property type="entry name" value="ANKYRIN REPEAT-CONTAINING PROTEIN-RELATED"/>
    <property type="match status" value="1"/>
</dbReference>
<dbReference type="InterPro" id="IPR036770">
    <property type="entry name" value="Ankyrin_rpt-contain_sf"/>
</dbReference>
<dbReference type="Pfam" id="PF13424">
    <property type="entry name" value="TPR_12"/>
    <property type="match status" value="1"/>
</dbReference>
<keyword evidence="7" id="KW-1185">Reference proteome</keyword>
<evidence type="ECO:0000256" key="4">
    <source>
        <dbReference type="SAM" id="MobiDB-lite"/>
    </source>
</evidence>
<comment type="caution">
    <text evidence="6">The sequence shown here is derived from an EMBL/GenBank/DDBJ whole genome shotgun (WGS) entry which is preliminary data.</text>
</comment>
<feature type="domain" description="Nephrocystin 3-like N-terminal" evidence="5">
    <location>
        <begin position="716"/>
        <end position="892"/>
    </location>
</feature>
<protein>
    <recommendedName>
        <fullName evidence="5">Nephrocystin 3-like N-terminal domain-containing protein</fullName>
    </recommendedName>
</protein>
<dbReference type="PANTHER" id="PTHR24198">
    <property type="entry name" value="ANKYRIN REPEAT AND PROTEIN KINASE DOMAIN-CONTAINING PROTEIN"/>
    <property type="match status" value="1"/>
</dbReference>
<dbReference type="Pfam" id="PF24883">
    <property type="entry name" value="NPHP3_N"/>
    <property type="match status" value="1"/>
</dbReference>
<dbReference type="InterPro" id="IPR056884">
    <property type="entry name" value="NPHP3-like_N"/>
</dbReference>
<proteinExistence type="predicted"/>
<feature type="repeat" description="ANK" evidence="3">
    <location>
        <begin position="550"/>
        <end position="582"/>
    </location>
</feature>
<dbReference type="SUPFAM" id="SSF48403">
    <property type="entry name" value="Ankyrin repeat"/>
    <property type="match status" value="2"/>
</dbReference>
<dbReference type="Gene3D" id="1.25.40.20">
    <property type="entry name" value="Ankyrin repeat-containing domain"/>
    <property type="match status" value="3"/>
</dbReference>
<evidence type="ECO:0000256" key="1">
    <source>
        <dbReference type="ARBA" id="ARBA00022737"/>
    </source>
</evidence>
<dbReference type="InterPro" id="IPR027417">
    <property type="entry name" value="P-loop_NTPase"/>
</dbReference>
<organism evidence="6 7">
    <name type="scientific">Purpureocillium lilacinum</name>
    <name type="common">Paecilomyces lilacinus</name>
    <dbReference type="NCBI Taxonomy" id="33203"/>
    <lineage>
        <taxon>Eukaryota</taxon>
        <taxon>Fungi</taxon>
        <taxon>Dikarya</taxon>
        <taxon>Ascomycota</taxon>
        <taxon>Pezizomycotina</taxon>
        <taxon>Sordariomycetes</taxon>
        <taxon>Hypocreomycetidae</taxon>
        <taxon>Hypocreales</taxon>
        <taxon>Ophiocordycipitaceae</taxon>
        <taxon>Purpureocillium</taxon>
    </lineage>
</organism>
<evidence type="ECO:0000259" key="5">
    <source>
        <dbReference type="Pfam" id="PF24883"/>
    </source>
</evidence>